<reference evidence="2 3" key="1">
    <citation type="submission" date="2018-11" db="EMBL/GenBank/DDBJ databases">
        <title>Genome sequencing of Paenibacillus lentus DSM25539(T).</title>
        <authorList>
            <person name="Kook J.-K."/>
            <person name="Park S.-N."/>
            <person name="Lim Y.K."/>
        </authorList>
    </citation>
    <scope>NUCLEOTIDE SEQUENCE [LARGE SCALE GENOMIC DNA]</scope>
    <source>
        <strain evidence="2 3">DSM 25539</strain>
    </source>
</reference>
<accession>A0A3Q8S3S3</accession>
<dbReference type="OrthoDB" id="2571789at2"/>
<evidence type="ECO:0000313" key="2">
    <source>
        <dbReference type="EMBL" id="AZK45389.1"/>
    </source>
</evidence>
<dbReference type="PROSITE" id="PS51257">
    <property type="entry name" value="PROKAR_LIPOPROTEIN"/>
    <property type="match status" value="1"/>
</dbReference>
<keyword evidence="3" id="KW-1185">Reference proteome</keyword>
<dbReference type="RefSeq" id="WP_125081508.1">
    <property type="nucleotide sequence ID" value="NZ_CP034248.1"/>
</dbReference>
<feature type="chain" id="PRO_5018619349" description="DUF1795 domain-containing protein" evidence="1">
    <location>
        <begin position="24"/>
        <end position="340"/>
    </location>
</feature>
<feature type="signal peptide" evidence="1">
    <location>
        <begin position="1"/>
        <end position="23"/>
    </location>
</feature>
<evidence type="ECO:0000313" key="3">
    <source>
        <dbReference type="Proteomes" id="UP000273145"/>
    </source>
</evidence>
<protein>
    <recommendedName>
        <fullName evidence="4">DUF1795 domain-containing protein</fullName>
    </recommendedName>
</protein>
<sequence>MYYKLITLAASFILLVGCSSSPAATNNISNSNLTASEKPIPLDSAKEMSTGVQDEHVAIPGTSLSFVPSAEFQLAGGFVGYESVKHQTSIMVIELPVPDGTQAVHYFDNLFTADRLQTKGLELLSKEKIHTEASHQALLIKCHLISDGVTYVQWIYILGSKGQTAAQIQVTAPEENFILIEDQITDMLASFQWTEESSEANLYYSLDLPTDWKLAKQHGTMELYNKDGVFPVPAGEPLLSVLNLQQTVSAEDRQAFLDKMNLQRNYYSNLEVIHSEDVEIDGYPANISYVSGIETQSANAVIKQYCYIFIDQTIILIEADQLDQLNKADFEKIARSWKLK</sequence>
<gene>
    <name evidence="2" type="ORF">EIM92_03525</name>
</gene>
<dbReference type="Proteomes" id="UP000273145">
    <property type="component" value="Chromosome"/>
</dbReference>
<dbReference type="AlphaFoldDB" id="A0A3Q8S3S3"/>
<proteinExistence type="predicted"/>
<evidence type="ECO:0000256" key="1">
    <source>
        <dbReference type="SAM" id="SignalP"/>
    </source>
</evidence>
<organism evidence="2 3">
    <name type="scientific">Paenibacillus lentus</name>
    <dbReference type="NCBI Taxonomy" id="1338368"/>
    <lineage>
        <taxon>Bacteria</taxon>
        <taxon>Bacillati</taxon>
        <taxon>Bacillota</taxon>
        <taxon>Bacilli</taxon>
        <taxon>Bacillales</taxon>
        <taxon>Paenibacillaceae</taxon>
        <taxon>Paenibacillus</taxon>
    </lineage>
</organism>
<dbReference type="EMBL" id="CP034248">
    <property type="protein sequence ID" value="AZK45389.1"/>
    <property type="molecule type" value="Genomic_DNA"/>
</dbReference>
<dbReference type="Gene3D" id="3.40.1000.10">
    <property type="entry name" value="Mog1/PsbP, alpha/beta/alpha sandwich"/>
    <property type="match status" value="1"/>
</dbReference>
<dbReference type="KEGG" id="plen:EIM92_03525"/>
<keyword evidence="1" id="KW-0732">Signal</keyword>
<evidence type="ECO:0008006" key="4">
    <source>
        <dbReference type="Google" id="ProtNLM"/>
    </source>
</evidence>
<name>A0A3Q8S3S3_9BACL</name>